<feature type="domain" description="Histidine kinase" evidence="8">
    <location>
        <begin position="164"/>
        <end position="388"/>
    </location>
</feature>
<dbReference type="InterPro" id="IPR059127">
    <property type="entry name" value="Diguanyl_cycl_sensor_dom"/>
</dbReference>
<sequence>MSKTQFDIEHVLKLEAVFNNPLAGLIILNKNGEVESINQAMADELGKSQNSLEGVPIKNFLNKKSQELLNDYMQHSAEKSEDEKQETIELQINRSERNDRHIELALSDTYIRKELFFIGVVKDITPEKALQKKLEEQKAEKERIKANLEKEQALSELKNRFVSMASHEFRAPLAGLLSSVNLIDRYITNSKNHWEKFPYHTHIEKHLKILKRALHNLQSILNEFLSIGKLEAGKLESQTQIFHLGDFFHTHKEQVNEIIAPPQQLNYNCMHCDIKVEMDKTFLHNILNNLISNASKYSPKDTTINLKAHTRNNKLFITVKDQGMGIPAEQQTKIFDHFFRADNVTNLQGTGLGLTITKKYVQLMNGRLTFESQENKGTQFNVELPFKSV</sequence>
<dbReference type="Pfam" id="PF24820">
    <property type="entry name" value="Diguanyl_cycl_sensor"/>
    <property type="match status" value="1"/>
</dbReference>
<keyword evidence="5 10" id="KW-0418">Kinase</keyword>
<dbReference type="InterPro" id="IPR005467">
    <property type="entry name" value="His_kinase_dom"/>
</dbReference>
<dbReference type="InterPro" id="IPR036890">
    <property type="entry name" value="HATPase_C_sf"/>
</dbReference>
<protein>
    <recommendedName>
        <fullName evidence="2">histidine kinase</fullName>
        <ecNumber evidence="2">2.7.13.3</ecNumber>
    </recommendedName>
</protein>
<dbReference type="SUPFAM" id="SSF55874">
    <property type="entry name" value="ATPase domain of HSP90 chaperone/DNA topoisomerase II/histidine kinase"/>
    <property type="match status" value="1"/>
</dbReference>
<dbReference type="PANTHER" id="PTHR43711">
    <property type="entry name" value="TWO-COMPONENT HISTIDINE KINASE"/>
    <property type="match status" value="1"/>
</dbReference>
<dbReference type="EMBL" id="CP013118">
    <property type="protein sequence ID" value="ALO16921.1"/>
    <property type="molecule type" value="Genomic_DNA"/>
</dbReference>
<evidence type="ECO:0000256" key="4">
    <source>
        <dbReference type="ARBA" id="ARBA00022679"/>
    </source>
</evidence>
<dbReference type="PROSITE" id="PS50109">
    <property type="entry name" value="HIS_KIN"/>
    <property type="match status" value="1"/>
</dbReference>
<dbReference type="InterPro" id="IPR036097">
    <property type="entry name" value="HisK_dim/P_sf"/>
</dbReference>
<dbReference type="InterPro" id="IPR000014">
    <property type="entry name" value="PAS"/>
</dbReference>
<dbReference type="PROSITE" id="PS50112">
    <property type="entry name" value="PAS"/>
    <property type="match status" value="1"/>
</dbReference>
<evidence type="ECO:0000256" key="6">
    <source>
        <dbReference type="ARBA" id="ARBA00023012"/>
    </source>
</evidence>
<organism evidence="10 11">
    <name type="scientific">Salinivirga cyanobacteriivorans</name>
    <dbReference type="NCBI Taxonomy" id="1307839"/>
    <lineage>
        <taxon>Bacteria</taxon>
        <taxon>Pseudomonadati</taxon>
        <taxon>Bacteroidota</taxon>
        <taxon>Bacteroidia</taxon>
        <taxon>Bacteroidales</taxon>
        <taxon>Salinivirgaceae</taxon>
        <taxon>Salinivirga</taxon>
    </lineage>
</organism>
<keyword evidence="4 10" id="KW-0808">Transferase</keyword>
<keyword evidence="7" id="KW-0175">Coiled coil</keyword>
<dbReference type="InterPro" id="IPR004358">
    <property type="entry name" value="Sig_transdc_His_kin-like_C"/>
</dbReference>
<accession>A0A0S2I3F0</accession>
<dbReference type="InterPro" id="IPR003661">
    <property type="entry name" value="HisK_dim/P_dom"/>
</dbReference>
<dbReference type="CDD" id="cd00075">
    <property type="entry name" value="HATPase"/>
    <property type="match status" value="1"/>
</dbReference>
<dbReference type="SMART" id="SM00387">
    <property type="entry name" value="HATPase_c"/>
    <property type="match status" value="1"/>
</dbReference>
<dbReference type="FunFam" id="3.30.565.10:FF:000006">
    <property type="entry name" value="Sensor histidine kinase WalK"/>
    <property type="match status" value="1"/>
</dbReference>
<dbReference type="SUPFAM" id="SSF55785">
    <property type="entry name" value="PYP-like sensor domain (PAS domain)"/>
    <property type="match status" value="1"/>
</dbReference>
<feature type="coiled-coil region" evidence="7">
    <location>
        <begin position="127"/>
        <end position="156"/>
    </location>
</feature>
<dbReference type="InterPro" id="IPR003594">
    <property type="entry name" value="HATPase_dom"/>
</dbReference>
<dbReference type="InterPro" id="IPR035965">
    <property type="entry name" value="PAS-like_dom_sf"/>
</dbReference>
<dbReference type="GO" id="GO:0000155">
    <property type="term" value="F:phosphorelay sensor kinase activity"/>
    <property type="evidence" value="ECO:0007669"/>
    <property type="project" value="InterPro"/>
</dbReference>
<dbReference type="Proteomes" id="UP000064893">
    <property type="component" value="Chromosome"/>
</dbReference>
<evidence type="ECO:0000256" key="7">
    <source>
        <dbReference type="SAM" id="Coils"/>
    </source>
</evidence>
<evidence type="ECO:0000259" key="9">
    <source>
        <dbReference type="PROSITE" id="PS50112"/>
    </source>
</evidence>
<dbReference type="Gene3D" id="1.10.287.130">
    <property type="match status" value="1"/>
</dbReference>
<evidence type="ECO:0000256" key="3">
    <source>
        <dbReference type="ARBA" id="ARBA00022553"/>
    </source>
</evidence>
<dbReference type="PRINTS" id="PR00344">
    <property type="entry name" value="BCTRLSENSOR"/>
</dbReference>
<dbReference type="CDD" id="cd00082">
    <property type="entry name" value="HisKA"/>
    <property type="match status" value="1"/>
</dbReference>
<dbReference type="Pfam" id="PF00512">
    <property type="entry name" value="HisKA"/>
    <property type="match status" value="1"/>
</dbReference>
<keyword evidence="3" id="KW-0597">Phosphoprotein</keyword>
<dbReference type="NCBIfam" id="TIGR00229">
    <property type="entry name" value="sensory_box"/>
    <property type="match status" value="1"/>
</dbReference>
<evidence type="ECO:0000256" key="2">
    <source>
        <dbReference type="ARBA" id="ARBA00012438"/>
    </source>
</evidence>
<comment type="catalytic activity">
    <reaction evidence="1">
        <text>ATP + protein L-histidine = ADP + protein N-phospho-L-histidine.</text>
        <dbReference type="EC" id="2.7.13.3"/>
    </reaction>
</comment>
<gene>
    <name evidence="10" type="primary">yycG_2</name>
    <name evidence="10" type="ORF">L21SP5_03308</name>
</gene>
<dbReference type="SMART" id="SM00388">
    <property type="entry name" value="HisKA"/>
    <property type="match status" value="1"/>
</dbReference>
<dbReference type="InterPro" id="IPR050736">
    <property type="entry name" value="Sensor_HK_Regulatory"/>
</dbReference>
<feature type="domain" description="PAS" evidence="9">
    <location>
        <begin position="10"/>
        <end position="80"/>
    </location>
</feature>
<evidence type="ECO:0000256" key="5">
    <source>
        <dbReference type="ARBA" id="ARBA00022777"/>
    </source>
</evidence>
<keyword evidence="6" id="KW-0902">Two-component regulatory system</keyword>
<dbReference type="SUPFAM" id="SSF47384">
    <property type="entry name" value="Homodimeric domain of signal transducing histidine kinase"/>
    <property type="match status" value="1"/>
</dbReference>
<name>A0A0S2I3F0_9BACT</name>
<dbReference type="KEGG" id="blq:L21SP5_03308"/>
<evidence type="ECO:0000313" key="10">
    <source>
        <dbReference type="EMBL" id="ALO16921.1"/>
    </source>
</evidence>
<evidence type="ECO:0000259" key="8">
    <source>
        <dbReference type="PROSITE" id="PS50109"/>
    </source>
</evidence>
<dbReference type="AlphaFoldDB" id="A0A0S2I3F0"/>
<evidence type="ECO:0000313" key="11">
    <source>
        <dbReference type="Proteomes" id="UP000064893"/>
    </source>
</evidence>
<dbReference type="PANTHER" id="PTHR43711:SF26">
    <property type="entry name" value="SENSOR HISTIDINE KINASE RCSC"/>
    <property type="match status" value="1"/>
</dbReference>
<dbReference type="OrthoDB" id="594725at2"/>
<dbReference type="STRING" id="1307839.L21SP5_03308"/>
<dbReference type="Pfam" id="PF02518">
    <property type="entry name" value="HATPase_c"/>
    <property type="match status" value="1"/>
</dbReference>
<dbReference type="RefSeq" id="WP_057954264.1">
    <property type="nucleotide sequence ID" value="NZ_CP013118.1"/>
</dbReference>
<evidence type="ECO:0000256" key="1">
    <source>
        <dbReference type="ARBA" id="ARBA00000085"/>
    </source>
</evidence>
<dbReference type="EC" id="2.7.13.3" evidence="2"/>
<dbReference type="Gene3D" id="3.30.450.20">
    <property type="entry name" value="PAS domain"/>
    <property type="match status" value="1"/>
</dbReference>
<dbReference type="Gene3D" id="3.30.565.10">
    <property type="entry name" value="Histidine kinase-like ATPase, C-terminal domain"/>
    <property type="match status" value="1"/>
</dbReference>
<reference evidence="10 11" key="1">
    <citation type="submission" date="2015-11" db="EMBL/GenBank/DDBJ databases">
        <title>Description and complete genome sequence of a novel strain predominating in hypersaline microbial mats and representing a new family of the Bacteriodetes phylum.</title>
        <authorList>
            <person name="Spring S."/>
            <person name="Bunk B."/>
            <person name="Sproer C."/>
            <person name="Klenk H.-P."/>
        </authorList>
    </citation>
    <scope>NUCLEOTIDE SEQUENCE [LARGE SCALE GENOMIC DNA]</scope>
    <source>
        <strain evidence="10 11">L21-Spi-D4</strain>
    </source>
</reference>
<keyword evidence="11" id="KW-1185">Reference proteome</keyword>
<proteinExistence type="predicted"/>